<sequence>MPQRAVPAQSIYHNRKLSPPDTPNMCIFCVLRPQPRCNWTSNRRKQYLRTMNGINDVNGPNGQQHYKPLEAQSIAQRQQEVWNVCRALKDRNELYGVLTRNSAIAMWGVPDPSMDSARTADGVPVVHVVVQTARNRRKGIPGVVAHVWKGLSEEHICHTQDGIDVLAPEPTWASMAETLSVDMLVELAESQMRHGRTTKEKLAVFLEGNSFRGRRKCQLALLLVESGSDSPKETELRLCLLSYGLSGFAVGYVVSGISFENGAAVTLDLADPELKIGIEYDGDHHRTDKMQWRRDVWKRRQLESMGWTIVAVTQLDLSDEPHRAALAMNVAMIRARKSGHPVALHTPVSW</sequence>
<evidence type="ECO:0000313" key="1">
    <source>
        <dbReference type="EMBL" id="MCQ4793243.1"/>
    </source>
</evidence>
<dbReference type="InterPro" id="IPR011335">
    <property type="entry name" value="Restrct_endonuc-II-like"/>
</dbReference>
<comment type="caution">
    <text evidence="1">The sequence shown here is derived from an EMBL/GenBank/DDBJ whole genome shotgun (WGS) entry which is preliminary data.</text>
</comment>
<dbReference type="RefSeq" id="WP_256134396.1">
    <property type="nucleotide sequence ID" value="NZ_JANFYM010000007.1"/>
</dbReference>
<evidence type="ECO:0000313" key="2">
    <source>
        <dbReference type="Proteomes" id="UP001206013"/>
    </source>
</evidence>
<dbReference type="SUPFAM" id="SSF52980">
    <property type="entry name" value="Restriction endonuclease-like"/>
    <property type="match status" value="1"/>
</dbReference>
<dbReference type="EMBL" id="JANFYM010000007">
    <property type="protein sequence ID" value="MCQ4793243.1"/>
    <property type="molecule type" value="Genomic_DNA"/>
</dbReference>
<dbReference type="Proteomes" id="UP001206013">
    <property type="component" value="Unassembled WGS sequence"/>
</dbReference>
<protein>
    <recommendedName>
        <fullName evidence="3">DUF559 domain-containing protein</fullName>
    </recommendedName>
</protein>
<evidence type="ECO:0008006" key="3">
    <source>
        <dbReference type="Google" id="ProtNLM"/>
    </source>
</evidence>
<accession>A0AAW5JU25</accession>
<dbReference type="AlphaFoldDB" id="A0AAW5JU25"/>
<name>A0AAW5JU25_BIFAD</name>
<dbReference type="Gene3D" id="3.40.960.10">
    <property type="entry name" value="VSR Endonuclease"/>
    <property type="match status" value="1"/>
</dbReference>
<proteinExistence type="predicted"/>
<organism evidence="1 2">
    <name type="scientific">Bifidobacterium adolescentis</name>
    <dbReference type="NCBI Taxonomy" id="1680"/>
    <lineage>
        <taxon>Bacteria</taxon>
        <taxon>Bacillati</taxon>
        <taxon>Actinomycetota</taxon>
        <taxon>Actinomycetes</taxon>
        <taxon>Bifidobacteriales</taxon>
        <taxon>Bifidobacteriaceae</taxon>
        <taxon>Bifidobacterium</taxon>
    </lineage>
</organism>
<gene>
    <name evidence="1" type="ORF">NE692_07210</name>
</gene>
<reference evidence="1" key="1">
    <citation type="submission" date="2022-06" db="EMBL/GenBank/DDBJ databases">
        <title>Isolation of gut microbiota from human fecal samples.</title>
        <authorList>
            <person name="Pamer E.G."/>
            <person name="Barat B."/>
            <person name="Waligurski E."/>
            <person name="Medina S."/>
            <person name="Paddock L."/>
            <person name="Mostad J."/>
        </authorList>
    </citation>
    <scope>NUCLEOTIDE SEQUENCE</scope>
    <source>
        <strain evidence="1">SL.1.01</strain>
    </source>
</reference>